<organism evidence="2 3">
    <name type="scientific">Actinomadura nitritigenes</name>
    <dbReference type="NCBI Taxonomy" id="134602"/>
    <lineage>
        <taxon>Bacteria</taxon>
        <taxon>Bacillati</taxon>
        <taxon>Actinomycetota</taxon>
        <taxon>Actinomycetes</taxon>
        <taxon>Streptosporangiales</taxon>
        <taxon>Thermomonosporaceae</taxon>
        <taxon>Actinomadura</taxon>
    </lineage>
</organism>
<proteinExistence type="predicted"/>
<feature type="compositionally biased region" description="Low complexity" evidence="1">
    <location>
        <begin position="29"/>
        <end position="39"/>
    </location>
</feature>
<gene>
    <name evidence="2" type="ORF">J4557_48850</name>
</gene>
<keyword evidence="3" id="KW-1185">Reference proteome</keyword>
<feature type="region of interest" description="Disordered" evidence="1">
    <location>
        <begin position="29"/>
        <end position="48"/>
    </location>
</feature>
<dbReference type="Proteomes" id="UP000666915">
    <property type="component" value="Unassembled WGS sequence"/>
</dbReference>
<reference evidence="2 3" key="1">
    <citation type="submission" date="2021-03" db="EMBL/GenBank/DDBJ databases">
        <authorList>
            <person name="Kanchanasin P."/>
            <person name="Saeng-In P."/>
            <person name="Phongsopitanun W."/>
            <person name="Yuki M."/>
            <person name="Kudo T."/>
            <person name="Ohkuma M."/>
            <person name="Tanasupawat S."/>
        </authorList>
    </citation>
    <scope>NUCLEOTIDE SEQUENCE [LARGE SCALE GENOMIC DNA]</scope>
    <source>
        <strain evidence="2 3">L46</strain>
    </source>
</reference>
<dbReference type="EMBL" id="JAGEOK010000086">
    <property type="protein sequence ID" value="MBO2445425.1"/>
    <property type="molecule type" value="Genomic_DNA"/>
</dbReference>
<comment type="caution">
    <text evidence="2">The sequence shown here is derived from an EMBL/GenBank/DDBJ whole genome shotgun (WGS) entry which is preliminary data.</text>
</comment>
<sequence>MIILVAHTAEDGASDSQPPVFALVKRVPTSSDSTVTSTAAGGGTRDDQAGAAMAETELLGSLGDHRMGA</sequence>
<name>A0ABS3RGQ9_9ACTN</name>
<evidence type="ECO:0000256" key="1">
    <source>
        <dbReference type="SAM" id="MobiDB-lite"/>
    </source>
</evidence>
<protein>
    <submittedName>
        <fullName evidence="2">Uncharacterized protein</fullName>
    </submittedName>
</protein>
<evidence type="ECO:0000313" key="3">
    <source>
        <dbReference type="Proteomes" id="UP000666915"/>
    </source>
</evidence>
<dbReference type="RefSeq" id="WP_208274779.1">
    <property type="nucleotide sequence ID" value="NZ_BAAAGM010000108.1"/>
</dbReference>
<accession>A0ABS3RGQ9</accession>
<evidence type="ECO:0000313" key="2">
    <source>
        <dbReference type="EMBL" id="MBO2445425.1"/>
    </source>
</evidence>